<organism evidence="2 3">
    <name type="scientific">Callithrix jacchus</name>
    <name type="common">White-tufted-ear marmoset</name>
    <name type="synonym">Simia Jacchus</name>
    <dbReference type="NCBI Taxonomy" id="9483"/>
    <lineage>
        <taxon>Eukaryota</taxon>
        <taxon>Metazoa</taxon>
        <taxon>Chordata</taxon>
        <taxon>Craniata</taxon>
        <taxon>Vertebrata</taxon>
        <taxon>Euteleostomi</taxon>
        <taxon>Mammalia</taxon>
        <taxon>Eutheria</taxon>
        <taxon>Euarchontoglires</taxon>
        <taxon>Primates</taxon>
        <taxon>Haplorrhini</taxon>
        <taxon>Platyrrhini</taxon>
        <taxon>Cebidae</taxon>
        <taxon>Callitrichinae</taxon>
        <taxon>Callithrix</taxon>
        <taxon>Callithrix</taxon>
    </lineage>
</organism>
<evidence type="ECO:0000259" key="1">
    <source>
        <dbReference type="Pfam" id="PF03962"/>
    </source>
</evidence>
<proteinExistence type="predicted"/>
<keyword evidence="3" id="KW-1185">Reference proteome</keyword>
<dbReference type="OMA" id="GMADCER"/>
<name>A0A8I3X3I5_CALJA</name>
<dbReference type="InterPro" id="IPR040453">
    <property type="entry name" value="Mnd1_HTH"/>
</dbReference>
<dbReference type="SUPFAM" id="SSF46785">
    <property type="entry name" value="Winged helix' DNA-binding domain"/>
    <property type="match status" value="1"/>
</dbReference>
<dbReference type="InterPro" id="IPR036390">
    <property type="entry name" value="WH_DNA-bd_sf"/>
</dbReference>
<reference evidence="2 3" key="1">
    <citation type="submission" date="2009-03" db="EMBL/GenBank/DDBJ databases">
        <authorList>
            <person name="Warren W."/>
            <person name="Ye L."/>
            <person name="Minx P."/>
            <person name="Worley K."/>
            <person name="Gibbs R."/>
            <person name="Wilson R.K."/>
        </authorList>
    </citation>
    <scope>NUCLEOTIDE SEQUENCE [LARGE SCALE GENOMIC DNA]</scope>
</reference>
<sequence>MSKKKGLSAKEKRTRMMQIFFETKDVFQLKDLEKIAPKEKGVTSMSVKEVLQSLVDDGMADCERVGTSNYYWALPSKALHARKRKLEALESQLSEGSQKHASLQKSTEKKFWPGAVAHTCNPSTLGGRGGRITSSGVQDQPDQHVETLSLLKI</sequence>
<reference evidence="2" key="3">
    <citation type="submission" date="2025-09" db="UniProtKB">
        <authorList>
            <consortium name="Ensembl"/>
        </authorList>
    </citation>
    <scope>IDENTIFICATION</scope>
</reference>
<feature type="domain" description="Mnd1 HTH" evidence="1">
    <location>
        <begin position="16"/>
        <end position="75"/>
    </location>
</feature>
<evidence type="ECO:0000313" key="2">
    <source>
        <dbReference type="Ensembl" id="ENSCJAP00000085842.1"/>
    </source>
</evidence>
<evidence type="ECO:0000313" key="3">
    <source>
        <dbReference type="Proteomes" id="UP000008225"/>
    </source>
</evidence>
<dbReference type="GeneTree" id="ENSGT00490000043413"/>
<dbReference type="AlphaFoldDB" id="A0A8I3X3I5"/>
<accession>A0A8I3X3I5</accession>
<dbReference type="Proteomes" id="UP000008225">
    <property type="component" value="Chromosome 5"/>
</dbReference>
<dbReference type="Pfam" id="PF03962">
    <property type="entry name" value="Mnd1"/>
    <property type="match status" value="1"/>
</dbReference>
<protein>
    <recommendedName>
        <fullName evidence="1">Mnd1 HTH domain-containing protein</fullName>
    </recommendedName>
</protein>
<dbReference type="Ensembl" id="ENSCJAT00000028585.4">
    <property type="protein sequence ID" value="ENSCJAP00000085842.1"/>
    <property type="gene ID" value="ENSCJAG00000014693.4"/>
</dbReference>
<reference evidence="2" key="2">
    <citation type="submission" date="2025-08" db="UniProtKB">
        <authorList>
            <consortium name="Ensembl"/>
        </authorList>
    </citation>
    <scope>IDENTIFICATION</scope>
</reference>